<accession>A0A5B7KAH3</accession>
<reference evidence="2 3" key="1">
    <citation type="submission" date="2019-05" db="EMBL/GenBank/DDBJ databases">
        <title>Another draft genome of Portunus trituberculatus and its Hox gene families provides insights of decapod evolution.</title>
        <authorList>
            <person name="Jeong J.-H."/>
            <person name="Song I."/>
            <person name="Kim S."/>
            <person name="Choi T."/>
            <person name="Kim D."/>
            <person name="Ryu S."/>
            <person name="Kim W."/>
        </authorList>
    </citation>
    <scope>NUCLEOTIDE SEQUENCE [LARGE SCALE GENOMIC DNA]</scope>
    <source>
        <tissue evidence="2">Muscle</tissue>
    </source>
</reference>
<organism evidence="2 3">
    <name type="scientific">Portunus trituberculatus</name>
    <name type="common">Swimming crab</name>
    <name type="synonym">Neptunus trituberculatus</name>
    <dbReference type="NCBI Taxonomy" id="210409"/>
    <lineage>
        <taxon>Eukaryota</taxon>
        <taxon>Metazoa</taxon>
        <taxon>Ecdysozoa</taxon>
        <taxon>Arthropoda</taxon>
        <taxon>Crustacea</taxon>
        <taxon>Multicrustacea</taxon>
        <taxon>Malacostraca</taxon>
        <taxon>Eumalacostraca</taxon>
        <taxon>Eucarida</taxon>
        <taxon>Decapoda</taxon>
        <taxon>Pleocyemata</taxon>
        <taxon>Brachyura</taxon>
        <taxon>Eubrachyura</taxon>
        <taxon>Portunoidea</taxon>
        <taxon>Portunidae</taxon>
        <taxon>Portuninae</taxon>
        <taxon>Portunus</taxon>
    </lineage>
</organism>
<dbReference type="Proteomes" id="UP000324222">
    <property type="component" value="Unassembled WGS sequence"/>
</dbReference>
<keyword evidence="3" id="KW-1185">Reference proteome</keyword>
<protein>
    <submittedName>
        <fullName evidence="2">Uncharacterized protein</fullName>
    </submittedName>
</protein>
<dbReference type="AlphaFoldDB" id="A0A5B7KAH3"/>
<feature type="region of interest" description="Disordered" evidence="1">
    <location>
        <begin position="38"/>
        <end position="64"/>
    </location>
</feature>
<sequence>MGGKVAHAKETLPKTFYCSRKSSEPHGTWLLHLKRPARPALSPPARPPACPPARLPTLHRQPPT</sequence>
<evidence type="ECO:0000313" key="2">
    <source>
        <dbReference type="EMBL" id="MPD03607.1"/>
    </source>
</evidence>
<proteinExistence type="predicted"/>
<dbReference type="EMBL" id="VSRR010136926">
    <property type="protein sequence ID" value="MPD03607.1"/>
    <property type="molecule type" value="Genomic_DNA"/>
</dbReference>
<gene>
    <name evidence="2" type="ORF">E2C01_099249</name>
</gene>
<comment type="caution">
    <text evidence="2">The sequence shown here is derived from an EMBL/GenBank/DDBJ whole genome shotgun (WGS) entry which is preliminary data.</text>
</comment>
<evidence type="ECO:0000256" key="1">
    <source>
        <dbReference type="SAM" id="MobiDB-lite"/>
    </source>
</evidence>
<name>A0A5B7KAH3_PORTR</name>
<feature type="compositionally biased region" description="Pro residues" evidence="1">
    <location>
        <begin position="41"/>
        <end position="54"/>
    </location>
</feature>
<evidence type="ECO:0000313" key="3">
    <source>
        <dbReference type="Proteomes" id="UP000324222"/>
    </source>
</evidence>